<evidence type="ECO:0000313" key="2">
    <source>
        <dbReference type="Proteomes" id="UP001500866"/>
    </source>
</evidence>
<organism evidence="1 2">
    <name type="scientific">Virgibacillus siamensis</name>
    <dbReference type="NCBI Taxonomy" id="480071"/>
    <lineage>
        <taxon>Bacteria</taxon>
        <taxon>Bacillati</taxon>
        <taxon>Bacillota</taxon>
        <taxon>Bacilli</taxon>
        <taxon>Bacillales</taxon>
        <taxon>Bacillaceae</taxon>
        <taxon>Virgibacillus</taxon>
    </lineage>
</organism>
<keyword evidence="2" id="KW-1185">Reference proteome</keyword>
<dbReference type="EMBL" id="BAAADS010000016">
    <property type="protein sequence ID" value="GAA0604861.1"/>
    <property type="molecule type" value="Genomic_DNA"/>
</dbReference>
<accession>A0ABN1G676</accession>
<proteinExistence type="predicted"/>
<dbReference type="Proteomes" id="UP001500866">
    <property type="component" value="Unassembled WGS sequence"/>
</dbReference>
<dbReference type="SUPFAM" id="SSF52540">
    <property type="entry name" value="P-loop containing nucleoside triphosphate hydrolases"/>
    <property type="match status" value="1"/>
</dbReference>
<protein>
    <recommendedName>
        <fullName evidence="3">Sulfotransferase family protein</fullName>
    </recommendedName>
</protein>
<dbReference type="InterPro" id="IPR027417">
    <property type="entry name" value="P-loop_NTPase"/>
</dbReference>
<dbReference type="Gene3D" id="3.40.50.300">
    <property type="entry name" value="P-loop containing nucleotide triphosphate hydrolases"/>
    <property type="match status" value="1"/>
</dbReference>
<sequence length="275" mass="32621">MGSGRSGTSVLARAIDFLGVDLGTDFIQTNNTNPKGFFENKKIVQTHKSIHVGKRPFFEGWNHSEKVQSYKQELKEYIQENFLDKEIWGWKDPRNNEFLEMWQDILKDLNIEPHYLIIIRNPVDVISSYKRAYNRDETWAKLQWQLRTLLALRNTNGGKRVIVEYEELFDDSLNCMHKISQNLQLPWPKDEMKLKRNLDEFIDPNLQTSNSKTNVENFKKRVDVAQDVKDLYLLCLEGSRSHNYLQSREFHNRVEKLYQSYLNDHGKLKRMPPKK</sequence>
<comment type="caution">
    <text evidence="1">The sequence shown here is derived from an EMBL/GenBank/DDBJ whole genome shotgun (WGS) entry which is preliminary data.</text>
</comment>
<gene>
    <name evidence="1" type="ORF">GCM10009001_22630</name>
</gene>
<reference evidence="1 2" key="1">
    <citation type="journal article" date="2019" name="Int. J. Syst. Evol. Microbiol.">
        <title>The Global Catalogue of Microorganisms (GCM) 10K type strain sequencing project: providing services to taxonomists for standard genome sequencing and annotation.</title>
        <authorList>
            <consortium name="The Broad Institute Genomics Platform"/>
            <consortium name="The Broad Institute Genome Sequencing Center for Infectious Disease"/>
            <person name="Wu L."/>
            <person name="Ma J."/>
        </authorList>
    </citation>
    <scope>NUCLEOTIDE SEQUENCE [LARGE SCALE GENOMIC DNA]</scope>
    <source>
        <strain evidence="1 2">JCM 15395</strain>
    </source>
</reference>
<evidence type="ECO:0008006" key="3">
    <source>
        <dbReference type="Google" id="ProtNLM"/>
    </source>
</evidence>
<name>A0ABN1G676_9BACI</name>
<evidence type="ECO:0000313" key="1">
    <source>
        <dbReference type="EMBL" id="GAA0604861.1"/>
    </source>
</evidence>